<feature type="domain" description="DUF5643" evidence="3">
    <location>
        <begin position="261"/>
        <end position="378"/>
    </location>
</feature>
<feature type="domain" description="DUF4179" evidence="2">
    <location>
        <begin position="60"/>
        <end position="144"/>
    </location>
</feature>
<evidence type="ECO:0000313" key="4">
    <source>
        <dbReference type="EMBL" id="GIO45303.1"/>
    </source>
</evidence>
<feature type="transmembrane region" description="Helical" evidence="1">
    <location>
        <begin position="61"/>
        <end position="84"/>
    </location>
</feature>
<dbReference type="EMBL" id="BORT01000001">
    <property type="protein sequence ID" value="GIO45303.1"/>
    <property type="molecule type" value="Genomic_DNA"/>
</dbReference>
<evidence type="ECO:0000259" key="2">
    <source>
        <dbReference type="Pfam" id="PF13786"/>
    </source>
</evidence>
<accession>A0A919YA21</accession>
<dbReference type="Gene3D" id="2.60.40.1630">
    <property type="entry name" value="bacillus anthracis domain"/>
    <property type="match status" value="1"/>
</dbReference>
<proteinExistence type="predicted"/>
<evidence type="ECO:0000313" key="5">
    <source>
        <dbReference type="Proteomes" id="UP000682811"/>
    </source>
</evidence>
<keyword evidence="1" id="KW-0812">Transmembrane</keyword>
<dbReference type="Proteomes" id="UP000682811">
    <property type="component" value="Unassembled WGS sequence"/>
</dbReference>
<dbReference type="InterPro" id="IPR025436">
    <property type="entry name" value="DUF4179"/>
</dbReference>
<dbReference type="Pfam" id="PF18705">
    <property type="entry name" value="DUF5643"/>
    <property type="match status" value="1"/>
</dbReference>
<dbReference type="AlphaFoldDB" id="A0A919YA21"/>
<protein>
    <recommendedName>
        <fullName evidence="6">Tat pathway signal protein</fullName>
    </recommendedName>
</protein>
<evidence type="ECO:0000259" key="3">
    <source>
        <dbReference type="Pfam" id="PF18705"/>
    </source>
</evidence>
<sequence>MGHLPDKTELAEMNAIEQQIRESAPPKKMLSYQIMNKIGEREMSRTRTRTKGKSSFMKRTAIVATTAAVLGVGVIGTGFVSPVMADTLKKIPFLGILYQNTSEEALQTAIKQGIVSEPDTSITHDGVTLRLANLLYDGTRLSFVLERKGENMPPNTPSPYLKEGEKLEGTDSEYAKTASTPEKDQLKGYIETPKILVNGKQIQAFGHYGDLPDWEGAYQVELSNGIKGLPDEFELTIQTKVTKVNEPFEFKVPVKIDNKAIVLKPNATKTSGDFTYTVKELNITPVSTRLVLDSKGPVPKSPQQTGDYTASKVYYEIVDDQGREVKPDMFGYFHREPDLEYHVDDLYSPFKDTPKSITIKPFTLTMKKADWSVVGSGKDSLGERTYLKDLEMTIPVNQ</sequence>
<dbReference type="Pfam" id="PF13786">
    <property type="entry name" value="DUF4179"/>
    <property type="match status" value="1"/>
</dbReference>
<keyword evidence="5" id="KW-1185">Reference proteome</keyword>
<evidence type="ECO:0008006" key="6">
    <source>
        <dbReference type="Google" id="ProtNLM"/>
    </source>
</evidence>
<organism evidence="4 5">
    <name type="scientific">Paenibacillus azoreducens</name>
    <dbReference type="NCBI Taxonomy" id="116718"/>
    <lineage>
        <taxon>Bacteria</taxon>
        <taxon>Bacillati</taxon>
        <taxon>Bacillota</taxon>
        <taxon>Bacilli</taxon>
        <taxon>Bacillales</taxon>
        <taxon>Paenibacillaceae</taxon>
        <taxon>Paenibacillus</taxon>
    </lineage>
</organism>
<keyword evidence="1" id="KW-1133">Transmembrane helix</keyword>
<dbReference type="InterPro" id="IPR040680">
    <property type="entry name" value="DUF5643"/>
</dbReference>
<name>A0A919YA21_9BACL</name>
<dbReference type="RefSeq" id="WP_212976522.1">
    <property type="nucleotide sequence ID" value="NZ_AP025343.1"/>
</dbReference>
<comment type="caution">
    <text evidence="4">The sequence shown here is derived from an EMBL/GenBank/DDBJ whole genome shotgun (WGS) entry which is preliminary data.</text>
</comment>
<reference evidence="4 5" key="1">
    <citation type="submission" date="2021-03" db="EMBL/GenBank/DDBJ databases">
        <title>Antimicrobial resistance genes in bacteria isolated from Japanese honey, and their potential for conferring macrolide and lincosamide resistance in the American foulbrood pathogen Paenibacillus larvae.</title>
        <authorList>
            <person name="Okamoto M."/>
            <person name="Kumagai M."/>
            <person name="Kanamori H."/>
            <person name="Takamatsu D."/>
        </authorList>
    </citation>
    <scope>NUCLEOTIDE SEQUENCE [LARGE SCALE GENOMIC DNA]</scope>
    <source>
        <strain evidence="4 5">J34TS1</strain>
    </source>
</reference>
<gene>
    <name evidence="4" type="ORF">J34TS1_00680</name>
</gene>
<evidence type="ECO:0000256" key="1">
    <source>
        <dbReference type="SAM" id="Phobius"/>
    </source>
</evidence>
<keyword evidence="1" id="KW-0472">Membrane</keyword>